<evidence type="ECO:0000313" key="7">
    <source>
        <dbReference type="Proteomes" id="UP000297635"/>
    </source>
</evidence>
<dbReference type="GO" id="GO:1901605">
    <property type="term" value="P:alpha-amino acid metabolic process"/>
    <property type="evidence" value="ECO:0007669"/>
    <property type="project" value="TreeGrafter"/>
</dbReference>
<dbReference type="CDD" id="cd00609">
    <property type="entry name" value="AAT_like"/>
    <property type="match status" value="1"/>
</dbReference>
<dbReference type="SUPFAM" id="SSF53383">
    <property type="entry name" value="PLP-dependent transferases"/>
    <property type="match status" value="1"/>
</dbReference>
<dbReference type="Gene3D" id="3.40.640.10">
    <property type="entry name" value="Type I PLP-dependent aspartate aminotransferase-like (Major domain)"/>
    <property type="match status" value="1"/>
</dbReference>
<dbReference type="AlphaFoldDB" id="A0A4Z0V898"/>
<proteinExistence type="predicted"/>
<evidence type="ECO:0000256" key="4">
    <source>
        <dbReference type="ARBA" id="ARBA00022898"/>
    </source>
</evidence>
<reference evidence="6 7" key="1">
    <citation type="submission" date="2019-02" db="EMBL/GenBank/DDBJ databases">
        <title>Isolation and identification of novel species under the genus Muribaculum.</title>
        <authorList>
            <person name="Miyake S."/>
            <person name="Ding Y."/>
            <person name="Low A."/>
            <person name="Soh M."/>
            <person name="Seedorf H."/>
        </authorList>
    </citation>
    <scope>NUCLEOTIDE SEQUENCE [LARGE SCALE GENOMIC DNA]</scope>
    <source>
        <strain evidence="6 7">TLL-A3</strain>
    </source>
</reference>
<evidence type="ECO:0000313" key="6">
    <source>
        <dbReference type="EMBL" id="TGG39985.1"/>
    </source>
</evidence>
<dbReference type="InterPro" id="IPR015424">
    <property type="entry name" value="PyrdxlP-dep_Trfase"/>
</dbReference>
<keyword evidence="3 6" id="KW-0808">Transferase</keyword>
<gene>
    <name evidence="6" type="ORF">EZ315_04465</name>
</gene>
<protein>
    <submittedName>
        <fullName evidence="6">Pyridoxal phosphate-dependent aminotransferase</fullName>
    </submittedName>
</protein>
<dbReference type="GeneID" id="82149036"/>
<dbReference type="PANTHER" id="PTHR42790">
    <property type="entry name" value="AMINOTRANSFERASE"/>
    <property type="match status" value="1"/>
</dbReference>
<dbReference type="Gene3D" id="6.10.120.10">
    <property type="entry name" value="Bacterial aspartate aminotransferase, helical domain"/>
    <property type="match status" value="1"/>
</dbReference>
<accession>A0A4Z0V898</accession>
<sequence length="436" mass="48357">MEPVSTDFLNAEMSAMNITDISSATIRQILALANRLEARLGDPFVHLEMGNPGLPASQIGIEAEHAALLQGIANQYPNISGIKPLKENASDFLKAFLDIDIPGRCIVPTVGSMQATFTLFLLLAQRIPGKDTILFLDPGFPAQHHQAKLLGIKQESVDIYDCRGEALEARLEPLLAKGNITAIVYSNPNNPAWFNLTDTEYKVLARLAEKHDVVIVEDHAYLGMDFRVRYGVPYTEPFVPTVAKYTSRCLLLVSASKIFSYAGQRIAVVCMPPELYDRCYDYLERFYEMPAFGDAYIFGVLYCASSGVAHSVQYGFAEMLRAAVDGRLDFVKEAQEYGRRAALAKKAFTDNGFHIVYDVDGDRPISDGFFFTVGYPGFTGSDLQRELMRYGVSTISLPSTGSRQEGLRVCVSMLNDPDTFSRLEERLAAFHKNHPA</sequence>
<dbReference type="PANTHER" id="PTHR42790:SF19">
    <property type="entry name" value="KYNURENINE_ALPHA-AMINOADIPATE AMINOTRANSFERASE, MITOCHONDRIAL"/>
    <property type="match status" value="1"/>
</dbReference>
<keyword evidence="7" id="KW-1185">Reference proteome</keyword>
<comment type="caution">
    <text evidence="6">The sequence shown here is derived from an EMBL/GenBank/DDBJ whole genome shotgun (WGS) entry which is preliminary data.</text>
</comment>
<dbReference type="Pfam" id="PF00155">
    <property type="entry name" value="Aminotran_1_2"/>
    <property type="match status" value="1"/>
</dbReference>
<dbReference type="GO" id="GO:0030170">
    <property type="term" value="F:pyridoxal phosphate binding"/>
    <property type="evidence" value="ECO:0007669"/>
    <property type="project" value="InterPro"/>
</dbReference>
<keyword evidence="2 6" id="KW-0032">Aminotransferase</keyword>
<keyword evidence="4" id="KW-0663">Pyridoxal phosphate</keyword>
<dbReference type="InterPro" id="IPR050859">
    <property type="entry name" value="Class-I_PLP-dep_aminotransf"/>
</dbReference>
<dbReference type="EMBL" id="SJSA01000001">
    <property type="protein sequence ID" value="TGG39985.1"/>
    <property type="molecule type" value="Genomic_DNA"/>
</dbReference>
<evidence type="ECO:0000256" key="2">
    <source>
        <dbReference type="ARBA" id="ARBA00022576"/>
    </source>
</evidence>
<name>A0A4Z0V898_9BACT</name>
<dbReference type="GO" id="GO:0008483">
    <property type="term" value="F:transaminase activity"/>
    <property type="evidence" value="ECO:0007669"/>
    <property type="project" value="UniProtKB-KW"/>
</dbReference>
<evidence type="ECO:0000256" key="1">
    <source>
        <dbReference type="ARBA" id="ARBA00001933"/>
    </source>
</evidence>
<dbReference type="InterPro" id="IPR004839">
    <property type="entry name" value="Aminotransferase_I/II_large"/>
</dbReference>
<organism evidence="6 7">
    <name type="scientific">Duncaniella freteri</name>
    <dbReference type="NCBI Taxonomy" id="2530391"/>
    <lineage>
        <taxon>Bacteria</taxon>
        <taxon>Pseudomonadati</taxon>
        <taxon>Bacteroidota</taxon>
        <taxon>Bacteroidia</taxon>
        <taxon>Bacteroidales</taxon>
        <taxon>Muribaculaceae</taxon>
        <taxon>Duncaniella</taxon>
    </lineage>
</organism>
<feature type="domain" description="Aminotransferase class I/classII large" evidence="5">
    <location>
        <begin position="60"/>
        <end position="291"/>
    </location>
</feature>
<evidence type="ECO:0000259" key="5">
    <source>
        <dbReference type="Pfam" id="PF00155"/>
    </source>
</evidence>
<dbReference type="Gene3D" id="3.90.1150.100">
    <property type="match status" value="1"/>
</dbReference>
<comment type="cofactor">
    <cofactor evidence="1">
        <name>pyridoxal 5'-phosphate</name>
        <dbReference type="ChEBI" id="CHEBI:597326"/>
    </cofactor>
</comment>
<evidence type="ECO:0000256" key="3">
    <source>
        <dbReference type="ARBA" id="ARBA00022679"/>
    </source>
</evidence>
<dbReference type="InterPro" id="IPR015421">
    <property type="entry name" value="PyrdxlP-dep_Trfase_major"/>
</dbReference>
<dbReference type="RefSeq" id="WP_135470966.1">
    <property type="nucleotide sequence ID" value="NZ_CASJDB010000015.1"/>
</dbReference>
<dbReference type="Proteomes" id="UP000297635">
    <property type="component" value="Unassembled WGS sequence"/>
</dbReference>